<evidence type="ECO:0000313" key="5">
    <source>
        <dbReference type="EMBL" id="PCG75472.1"/>
    </source>
</evidence>
<dbReference type="InterPro" id="IPR049391">
    <property type="entry name" value="FAS_pseudo-KR"/>
</dbReference>
<dbReference type="SMART" id="SM00829">
    <property type="entry name" value="PKS_ER"/>
    <property type="match status" value="1"/>
</dbReference>
<evidence type="ECO:0000256" key="2">
    <source>
        <dbReference type="ARBA" id="ARBA00022553"/>
    </source>
</evidence>
<dbReference type="Gene3D" id="3.30.70.3290">
    <property type="match status" value="1"/>
</dbReference>
<organism evidence="5">
    <name type="scientific">Heliothis virescens</name>
    <name type="common">Tobacco budworm moth</name>
    <dbReference type="NCBI Taxonomy" id="7102"/>
    <lineage>
        <taxon>Eukaryota</taxon>
        <taxon>Metazoa</taxon>
        <taxon>Ecdysozoa</taxon>
        <taxon>Arthropoda</taxon>
        <taxon>Hexapoda</taxon>
        <taxon>Insecta</taxon>
        <taxon>Pterygota</taxon>
        <taxon>Neoptera</taxon>
        <taxon>Endopterygota</taxon>
        <taxon>Lepidoptera</taxon>
        <taxon>Glossata</taxon>
        <taxon>Ditrysia</taxon>
        <taxon>Noctuoidea</taxon>
        <taxon>Noctuidae</taxon>
        <taxon>Heliothinae</taxon>
        <taxon>Heliothis</taxon>
    </lineage>
</organism>
<reference evidence="5" key="1">
    <citation type="submission" date="2017-09" db="EMBL/GenBank/DDBJ databases">
        <title>Contemporary evolution of a Lepidopteran species, Heliothis virescens, in response to modern agricultural practices.</title>
        <authorList>
            <person name="Fritz M.L."/>
            <person name="Deyonke A.M."/>
            <person name="Papanicolaou A."/>
            <person name="Micinski S."/>
            <person name="Westbrook J."/>
            <person name="Gould F."/>
        </authorList>
    </citation>
    <scope>NUCLEOTIDE SEQUENCE [LARGE SCALE GENOMIC DNA]</scope>
    <source>
        <strain evidence="5">HvINT-</strain>
        <tissue evidence="5">Whole body</tissue>
    </source>
</reference>
<dbReference type="Pfam" id="PF00698">
    <property type="entry name" value="Acyl_transf_1"/>
    <property type="match status" value="1"/>
</dbReference>
<dbReference type="Gene3D" id="3.40.366.10">
    <property type="entry name" value="Malonyl-Coenzyme A Acyl Carrier Protein, domain 2"/>
    <property type="match status" value="1"/>
</dbReference>
<evidence type="ECO:0000256" key="3">
    <source>
        <dbReference type="ARBA" id="ARBA00022679"/>
    </source>
</evidence>
<dbReference type="GO" id="GO:0004315">
    <property type="term" value="F:3-oxoacyl-[acyl-carrier-protein] synthase activity"/>
    <property type="evidence" value="ECO:0007669"/>
    <property type="project" value="InterPro"/>
</dbReference>
<dbReference type="InterPro" id="IPR016036">
    <property type="entry name" value="Malonyl_transacylase_ACP-bd"/>
</dbReference>
<dbReference type="Pfam" id="PF00109">
    <property type="entry name" value="ketoacyl-synt"/>
    <property type="match status" value="1"/>
</dbReference>
<dbReference type="InterPro" id="IPR011032">
    <property type="entry name" value="GroES-like_sf"/>
</dbReference>
<dbReference type="SUPFAM" id="SSF52151">
    <property type="entry name" value="FabD/lysophospholipase-like"/>
    <property type="match status" value="1"/>
</dbReference>
<accession>A0A2A4JVR3</accession>
<dbReference type="InterPro" id="IPR016035">
    <property type="entry name" value="Acyl_Trfase/lysoPLipase"/>
</dbReference>
<dbReference type="Gene3D" id="3.10.129.110">
    <property type="entry name" value="Polyketide synthase dehydratase"/>
    <property type="match status" value="1"/>
</dbReference>
<dbReference type="InterPro" id="IPR014031">
    <property type="entry name" value="Ketoacyl_synth_C"/>
</dbReference>
<dbReference type="Gene3D" id="3.40.50.720">
    <property type="entry name" value="NAD(P)-binding Rossmann-like Domain"/>
    <property type="match status" value="1"/>
</dbReference>
<dbReference type="SUPFAM" id="SSF53901">
    <property type="entry name" value="Thiolase-like"/>
    <property type="match status" value="2"/>
</dbReference>
<dbReference type="InterPro" id="IPR032821">
    <property type="entry name" value="PKS_assoc"/>
</dbReference>
<comment type="caution">
    <text evidence="5">The sequence shown here is derived from an EMBL/GenBank/DDBJ whole genome shotgun (WGS) entry which is preliminary data.</text>
</comment>
<dbReference type="InterPro" id="IPR042104">
    <property type="entry name" value="PKS_dehydratase_sf"/>
</dbReference>
<dbReference type="CDD" id="cd00833">
    <property type="entry name" value="PKS"/>
    <property type="match status" value="1"/>
</dbReference>
<dbReference type="PROSITE" id="PS00606">
    <property type="entry name" value="KS3_1"/>
    <property type="match status" value="1"/>
</dbReference>
<dbReference type="InterPro" id="IPR050091">
    <property type="entry name" value="PKS_NRPS_Biosynth_Enz"/>
</dbReference>
<dbReference type="PANTHER" id="PTHR43775:SF23">
    <property type="entry name" value="FATTY ACID SYNTHASE 3"/>
    <property type="match status" value="1"/>
</dbReference>
<keyword evidence="3" id="KW-0808">Transferase</keyword>
<dbReference type="SUPFAM" id="SSF53474">
    <property type="entry name" value="alpha/beta-Hydrolases"/>
    <property type="match status" value="1"/>
</dbReference>
<gene>
    <name evidence="5" type="ORF">B5V51_11635</name>
</gene>
<dbReference type="InterPro" id="IPR020843">
    <property type="entry name" value="ER"/>
</dbReference>
<dbReference type="InterPro" id="IPR018201">
    <property type="entry name" value="Ketoacyl_synth_AS"/>
</dbReference>
<dbReference type="SMART" id="SM00825">
    <property type="entry name" value="PKS_KS"/>
    <property type="match status" value="1"/>
</dbReference>
<dbReference type="Gene3D" id="3.40.50.1820">
    <property type="entry name" value="alpha/beta hydrolase"/>
    <property type="match status" value="1"/>
</dbReference>
<feature type="domain" description="Ketosynthase family 3 (KS3)" evidence="4">
    <location>
        <begin position="1"/>
        <end position="398"/>
    </location>
</feature>
<dbReference type="CDD" id="cd05195">
    <property type="entry name" value="enoyl_red"/>
    <property type="match status" value="1"/>
</dbReference>
<dbReference type="SUPFAM" id="SSF51735">
    <property type="entry name" value="NAD(P)-binding Rossmann-fold domains"/>
    <property type="match status" value="1"/>
</dbReference>
<dbReference type="InterPro" id="IPR036291">
    <property type="entry name" value="NAD(P)-bd_dom_sf"/>
</dbReference>
<dbReference type="Pfam" id="PF02801">
    <property type="entry name" value="Ketoacyl-synt_C"/>
    <property type="match status" value="1"/>
</dbReference>
<dbReference type="EMBL" id="NWSH01000591">
    <property type="protein sequence ID" value="PCG75472.1"/>
    <property type="molecule type" value="Genomic_DNA"/>
</dbReference>
<dbReference type="Gene3D" id="3.90.180.10">
    <property type="entry name" value="Medium-chain alcohol dehydrogenases, catalytic domain"/>
    <property type="match status" value="1"/>
</dbReference>
<keyword evidence="1" id="KW-0596">Phosphopantetheine</keyword>
<dbReference type="Pfam" id="PF21149">
    <property type="entry name" value="FAS_pseudo-KR"/>
    <property type="match status" value="1"/>
</dbReference>
<dbReference type="InterPro" id="IPR016039">
    <property type="entry name" value="Thiolase-like"/>
</dbReference>
<dbReference type="InterPro" id="IPR014043">
    <property type="entry name" value="Acyl_transferase_dom"/>
</dbReference>
<dbReference type="GO" id="GO:0004312">
    <property type="term" value="F:fatty acid synthase activity"/>
    <property type="evidence" value="ECO:0007669"/>
    <property type="project" value="TreeGrafter"/>
</dbReference>
<dbReference type="Pfam" id="PF16197">
    <property type="entry name" value="KAsynt_C_assoc"/>
    <property type="match status" value="1"/>
</dbReference>
<dbReference type="SUPFAM" id="SSF50129">
    <property type="entry name" value="GroES-like"/>
    <property type="match status" value="1"/>
</dbReference>
<dbReference type="InterPro" id="IPR020841">
    <property type="entry name" value="PKS_Beta-ketoAc_synthase_dom"/>
</dbReference>
<dbReference type="Gene3D" id="3.40.47.10">
    <property type="match status" value="1"/>
</dbReference>
<protein>
    <recommendedName>
        <fullName evidence="4">Ketosynthase family 3 (KS3) domain-containing protein</fullName>
    </recommendedName>
</protein>
<proteinExistence type="predicted"/>
<dbReference type="STRING" id="7102.A0A2A4JVR3"/>
<name>A0A2A4JVR3_HELVI</name>
<dbReference type="PANTHER" id="PTHR43775">
    <property type="entry name" value="FATTY ACID SYNTHASE"/>
    <property type="match status" value="1"/>
</dbReference>
<dbReference type="SUPFAM" id="SSF55048">
    <property type="entry name" value="Probable ACP-binding domain of malonyl-CoA ACP transacylase"/>
    <property type="match status" value="1"/>
</dbReference>
<evidence type="ECO:0000256" key="1">
    <source>
        <dbReference type="ARBA" id="ARBA00022450"/>
    </source>
</evidence>
<dbReference type="SMART" id="SM00827">
    <property type="entry name" value="PKS_AT"/>
    <property type="match status" value="1"/>
</dbReference>
<dbReference type="InterPro" id="IPR001227">
    <property type="entry name" value="Ac_transferase_dom_sf"/>
</dbReference>
<keyword evidence="2" id="KW-0597">Phosphoprotein</keyword>
<dbReference type="InterPro" id="IPR029058">
    <property type="entry name" value="AB_hydrolase_fold"/>
</dbReference>
<dbReference type="InterPro" id="IPR014030">
    <property type="entry name" value="Ketoacyl_synth_N"/>
</dbReference>
<evidence type="ECO:0000259" key="4">
    <source>
        <dbReference type="PROSITE" id="PS52004"/>
    </source>
</evidence>
<dbReference type="UniPathway" id="UPA00094"/>
<dbReference type="GO" id="GO:0006633">
    <property type="term" value="P:fatty acid biosynthetic process"/>
    <property type="evidence" value="ECO:0007669"/>
    <property type="project" value="UniProtKB-UniPathway"/>
</dbReference>
<dbReference type="GO" id="GO:0016491">
    <property type="term" value="F:oxidoreductase activity"/>
    <property type="evidence" value="ECO:0007669"/>
    <property type="project" value="InterPro"/>
</dbReference>
<sequence>MAPNPKTVITDRETKDVFERPLGGDEIVISGVSGAFPKSENTVELMDNLYNKVDMVEEVDCSTQAASLDPLSRKVMENAFSAIYDSGINPLTLSGTKLGVFIGSSFSDTVAMNLYETLQRNAFVISGCSKTMLANRISYWIDGKGPSYGLDQACSSAMACLEIAVDSMRRGDCDAALVGGCNTCVHPLLSLNLQIAGLVCRDGKTKSFDKNGDGFVRAEAVNLIFLQKAKDAKRIYAEIHHIKGKYFTRPDANFLPIRKPKDLEQFLEEFYAEVKVSPCDVEYIEAYGSGIAEADGNELEAVGNFFAKSRSIKVGSVKSNMGNTEAASGVCSLTKLCLAYHKGELPANLHYNEPQNHISAVKEGRVQIVTENTPFGRGYAAVNNFSYTGCNFHVLLKGHHKDKDSSRYKSSIPRLILLSGREKIGVDKAIDELISKPLDPEQIALLHNIYKVNFPGHTGRGYAVLDTNEDNETISLARSFEIYSGTTRPVCFLYSGMGSQWNGMGRELLRIPLFAAAIEKCQKVLEPFGIDLVNIITDPDKTIFDNILNSMVGITAIQIGLTDILRAMGIAPDVIVGHSIGELGCAYADGCFTAEETIISSYNRGLVSIQTPFIKGSMAAIGLSYNDVLPLCPPGIEVACHNSAESATISGPADIMKEFVTDLTNRGIFAREVACSNIAYHSKYIAEAGPALLSSMEMLIPNPKLRTEKWISTSVPQENWNDEEAKYSSSAYFTNNLLNPVLFEENAKLVPKDAIMIEIAPHGLLQAIVKKSHSECVNVALTKRANPDPVTFLLQAVGKLYENGLNPAIDILYPKVEFPVSTETPLLSHLVEWEHSVDWPELIVVNKTVKETSARNFVISAYDDEHKFLKGYVRNGINEVPETALLVFLWETLAMYRQSYYKDMPVTFYDVTFHCQLKIDPEDMLRLRVTIQEGSNRFEIFTGKTNIVSGFVKNVAEKVRKYGNDDTNENDIIISGQDFYTLLRMKGYSYGDDFKTIQSVNTTRNTANVKWTGEWATFLDSLLQLNAFVRGHNGVSTPKIIKRLSIHVKSHDNTETTEIDGATYYKAELAELNQLVRCGGVELDGVIYNDKPIVEKQPDVLETREFITHEFEETVSIPTAASINLQVIADNVSSNKIKVLELITSATESLSSIIKDAAKKVTSHQFDVNSIIAVNVEVQDIADVELFVVHNLLCNEQISSALKQVIKPNAFILTFERNTSEVETKEFSIITSLPVYGGVISLLKKKDNTDNENVIYIPIQHDNTFSWLQRVQSELKKTRRVVLISERQPYCGLLGYVKHLKNQGNNIGIVIVDDYHAPSFNPEIAIYKNQLQKKLAFNILKKGQWGSYYYVVPNAGTVKLQNLSLTSSATGDLNDFTWEETPKGNGNLVQVSYAGISARDCQKAHGDAIDQKKAFGMDFSGIDSKGDQVMGLVANGALSSSVAVDHSLLWPVPKHWTLEDAATVPLPYLHAYYVLVLKGLLKRNQRVFVAGGAGALGQAVISICHSFDCTVFTTVSDEAKKRFLMKLFPKLKDENISYSRHDTFYARIKAATNNKRCNIVINCSSGPLREASMKCVGFLGKFIDVSHVDISANKDFGMFYLAEEKHYIFANFSTIFEPKNVENRKVLQLLLAEGIATGAVRPLSRVVYSPLEVSRAFKLVSASKHRGRALIKMSDLKSLSSNFNVVPRVLFNQGVHIVICDSSDLAVELIDNLIRKGAKKLVVHLKKEYQTNYLYAKAASWKPFDVHIELNLENLQTKEGCERLLKVGQKLDSVASIFIVQDYKEKLNNDINANKDFKSIYDDTIAVTANLDMVSRNICSDLRDFVVVSVASQNIGSEHATSACEKICEARTKVGLPALVLRFDTSNAANQNEKTLLPKLDALSLSSLFNALERSIKLKHNNVLAVNLPTKSSYDMAEKMAVMFGVQNIDEIDENLTLKETNVNDMMMDEIKARFTPVTYYTDDLLDMTVASLKKLYLKLGEKKNINFDAGLKALYSHIENNEYVAVDSIVPMKTQLISFEEHGYIDRTQNHLMLIPGFDGRHQVLETVAERLKIRAATLQLGADVIYDSIPEIAQHLSKHIKAHLEVRNKFYILGYSFGVNVALEVAKLLENEGHTGVVYCLESSPDALKSQLKAYLGDQTEVELQNNVLLHMYQLMTEQNGDELKQELEKLDNWPDKLKLCMKRLRGLVHFSSEHIRTLLESSYRRIILALDYKPKFELKSEIVLIKGIPHPKVERLSEDYDLYKYTKQPVKVFQIESDLAAAPYDCRVSNIVNKTLDPTFLEEFKRKNLCEYYHLK</sequence>
<dbReference type="PROSITE" id="PS52004">
    <property type="entry name" value="KS3_2"/>
    <property type="match status" value="1"/>
</dbReference>